<dbReference type="InParanoid" id="A0A200R844"/>
<reference evidence="1 2" key="1">
    <citation type="journal article" date="2017" name="Mol. Plant">
        <title>The Genome of Medicinal Plant Macleaya cordata Provides New Insights into Benzylisoquinoline Alkaloids Metabolism.</title>
        <authorList>
            <person name="Liu X."/>
            <person name="Liu Y."/>
            <person name="Huang P."/>
            <person name="Ma Y."/>
            <person name="Qing Z."/>
            <person name="Tang Q."/>
            <person name="Cao H."/>
            <person name="Cheng P."/>
            <person name="Zheng Y."/>
            <person name="Yuan Z."/>
            <person name="Zhou Y."/>
            <person name="Liu J."/>
            <person name="Tang Z."/>
            <person name="Zhuo Y."/>
            <person name="Zhang Y."/>
            <person name="Yu L."/>
            <person name="Huang J."/>
            <person name="Yang P."/>
            <person name="Peng Q."/>
            <person name="Zhang J."/>
            <person name="Jiang W."/>
            <person name="Zhang Z."/>
            <person name="Lin K."/>
            <person name="Ro D.K."/>
            <person name="Chen X."/>
            <person name="Xiong X."/>
            <person name="Shang Y."/>
            <person name="Huang S."/>
            <person name="Zeng J."/>
        </authorList>
    </citation>
    <scope>NUCLEOTIDE SEQUENCE [LARGE SCALE GENOMIC DNA]</scope>
    <source>
        <strain evidence="2">cv. BLH2017</strain>
        <tissue evidence="1">Root</tissue>
    </source>
</reference>
<dbReference type="Proteomes" id="UP000195402">
    <property type="component" value="Unassembled WGS sequence"/>
</dbReference>
<accession>A0A200R844</accession>
<keyword evidence="2" id="KW-1185">Reference proteome</keyword>
<dbReference type="AlphaFoldDB" id="A0A200R844"/>
<comment type="caution">
    <text evidence="1">The sequence shown here is derived from an EMBL/GenBank/DDBJ whole genome shotgun (WGS) entry which is preliminary data.</text>
</comment>
<dbReference type="EMBL" id="MVGT01000380">
    <property type="protein sequence ID" value="OVA18866.1"/>
    <property type="molecule type" value="Genomic_DNA"/>
</dbReference>
<proteinExistence type="predicted"/>
<evidence type="ECO:0000313" key="2">
    <source>
        <dbReference type="Proteomes" id="UP000195402"/>
    </source>
</evidence>
<gene>
    <name evidence="1" type="ORF">BVC80_8375g1</name>
</gene>
<name>A0A200R844_MACCD</name>
<protein>
    <submittedName>
        <fullName evidence="1">Uncharacterized protein</fullName>
    </submittedName>
</protein>
<organism evidence="1 2">
    <name type="scientific">Macleaya cordata</name>
    <name type="common">Five-seeded plume-poppy</name>
    <name type="synonym">Bocconia cordata</name>
    <dbReference type="NCBI Taxonomy" id="56857"/>
    <lineage>
        <taxon>Eukaryota</taxon>
        <taxon>Viridiplantae</taxon>
        <taxon>Streptophyta</taxon>
        <taxon>Embryophyta</taxon>
        <taxon>Tracheophyta</taxon>
        <taxon>Spermatophyta</taxon>
        <taxon>Magnoliopsida</taxon>
        <taxon>Ranunculales</taxon>
        <taxon>Papaveraceae</taxon>
        <taxon>Papaveroideae</taxon>
        <taxon>Macleaya</taxon>
    </lineage>
</organism>
<evidence type="ECO:0000313" key="1">
    <source>
        <dbReference type="EMBL" id="OVA18866.1"/>
    </source>
</evidence>
<sequence length="73" mass="8216">MDATYVCSKKKRHRTSYFTAYSHRKSGTRFCLDSVGAGPARGQSFPSPILGLHMASLRQENSFGNLFKQHFFG</sequence>